<organism evidence="1 2">
    <name type="scientific">Clathrus columnatus</name>
    <dbReference type="NCBI Taxonomy" id="1419009"/>
    <lineage>
        <taxon>Eukaryota</taxon>
        <taxon>Fungi</taxon>
        <taxon>Dikarya</taxon>
        <taxon>Basidiomycota</taxon>
        <taxon>Agaricomycotina</taxon>
        <taxon>Agaricomycetes</taxon>
        <taxon>Phallomycetidae</taxon>
        <taxon>Phallales</taxon>
        <taxon>Clathraceae</taxon>
        <taxon>Clathrus</taxon>
    </lineage>
</organism>
<evidence type="ECO:0000313" key="1">
    <source>
        <dbReference type="EMBL" id="GJJ10764.1"/>
    </source>
</evidence>
<evidence type="ECO:0000313" key="2">
    <source>
        <dbReference type="Proteomes" id="UP001050691"/>
    </source>
</evidence>
<protein>
    <recommendedName>
        <fullName evidence="3">Cupredoxin</fullName>
    </recommendedName>
</protein>
<name>A0AAV5ADI4_9AGAM</name>
<sequence>MPVAATTLDADLPTVDIVVNDTKPIWVYCKQPGPPAHCGQGMVFAANAPQVGNTFDAFQAAALAIGAAQANSTTETTTSTASATTHTIQVGGVDAAGKPILRYNPPNITAAAGDSVTFVFGLKNHTVTQSSFGFPCAPIPPALNDGNPGFDSNFLPPVNGQDQTFTIKVNDTKPIWGYCRQTGHCAQGMVVAINANTDGQTHDFDAYLQLALNSNITI</sequence>
<dbReference type="Proteomes" id="UP001050691">
    <property type="component" value="Unassembled WGS sequence"/>
</dbReference>
<dbReference type="Gene3D" id="2.60.40.420">
    <property type="entry name" value="Cupredoxins - blue copper proteins"/>
    <property type="match status" value="2"/>
</dbReference>
<dbReference type="PANTHER" id="PTHR34883:SF15">
    <property type="entry name" value="EXTRACELLULAR SERINE-RICH PROTEIN"/>
    <property type="match status" value="1"/>
</dbReference>
<dbReference type="InterPro" id="IPR008972">
    <property type="entry name" value="Cupredoxin"/>
</dbReference>
<comment type="caution">
    <text evidence="1">The sequence shown here is derived from an EMBL/GenBank/DDBJ whole genome shotgun (WGS) entry which is preliminary data.</text>
</comment>
<dbReference type="EMBL" id="BPWL01000005">
    <property type="protein sequence ID" value="GJJ10764.1"/>
    <property type="molecule type" value="Genomic_DNA"/>
</dbReference>
<evidence type="ECO:0008006" key="3">
    <source>
        <dbReference type="Google" id="ProtNLM"/>
    </source>
</evidence>
<keyword evidence="2" id="KW-1185">Reference proteome</keyword>
<proteinExistence type="predicted"/>
<reference evidence="1" key="1">
    <citation type="submission" date="2021-10" db="EMBL/GenBank/DDBJ databases">
        <title>De novo Genome Assembly of Clathrus columnatus (Basidiomycota, Fungi) Using Illumina and Nanopore Sequence Data.</title>
        <authorList>
            <person name="Ogiso-Tanaka E."/>
            <person name="Itagaki H."/>
            <person name="Hosoya T."/>
            <person name="Hosaka K."/>
        </authorList>
    </citation>
    <scope>NUCLEOTIDE SEQUENCE</scope>
    <source>
        <strain evidence="1">MO-923</strain>
    </source>
</reference>
<accession>A0AAV5ADI4</accession>
<dbReference type="InterPro" id="IPR052953">
    <property type="entry name" value="Ser-rich/MCO-related"/>
</dbReference>
<dbReference type="CDD" id="cd00920">
    <property type="entry name" value="Cupredoxin"/>
    <property type="match status" value="1"/>
</dbReference>
<dbReference type="AlphaFoldDB" id="A0AAV5ADI4"/>
<dbReference type="SUPFAM" id="SSF49503">
    <property type="entry name" value="Cupredoxins"/>
    <property type="match status" value="1"/>
</dbReference>
<gene>
    <name evidence="1" type="ORF">Clacol_004992</name>
</gene>
<dbReference type="PANTHER" id="PTHR34883">
    <property type="entry name" value="SERINE-RICH PROTEIN, PUTATIVE-RELATED-RELATED"/>
    <property type="match status" value="1"/>
</dbReference>